<protein>
    <submittedName>
        <fullName evidence="3">Uncharacterized protein</fullName>
    </submittedName>
</protein>
<dbReference type="AlphaFoldDB" id="A0A068TNF7"/>
<evidence type="ECO:0000313" key="3">
    <source>
        <dbReference type="EMBL" id="CDO97870.1"/>
    </source>
</evidence>
<keyword evidence="4" id="KW-1185">Reference proteome</keyword>
<reference evidence="4" key="1">
    <citation type="journal article" date="2014" name="Science">
        <title>The coffee genome provides insight into the convergent evolution of caffeine biosynthesis.</title>
        <authorList>
            <person name="Denoeud F."/>
            <person name="Carretero-Paulet L."/>
            <person name="Dereeper A."/>
            <person name="Droc G."/>
            <person name="Guyot R."/>
            <person name="Pietrella M."/>
            <person name="Zheng C."/>
            <person name="Alberti A."/>
            <person name="Anthony F."/>
            <person name="Aprea G."/>
            <person name="Aury J.M."/>
            <person name="Bento P."/>
            <person name="Bernard M."/>
            <person name="Bocs S."/>
            <person name="Campa C."/>
            <person name="Cenci A."/>
            <person name="Combes M.C."/>
            <person name="Crouzillat D."/>
            <person name="Da Silva C."/>
            <person name="Daddiego L."/>
            <person name="De Bellis F."/>
            <person name="Dussert S."/>
            <person name="Garsmeur O."/>
            <person name="Gayraud T."/>
            <person name="Guignon V."/>
            <person name="Jahn K."/>
            <person name="Jamilloux V."/>
            <person name="Joet T."/>
            <person name="Labadie K."/>
            <person name="Lan T."/>
            <person name="Leclercq J."/>
            <person name="Lepelley M."/>
            <person name="Leroy T."/>
            <person name="Li L.T."/>
            <person name="Librado P."/>
            <person name="Lopez L."/>
            <person name="Munoz A."/>
            <person name="Noel B."/>
            <person name="Pallavicini A."/>
            <person name="Perrotta G."/>
            <person name="Poncet V."/>
            <person name="Pot D."/>
            <person name="Priyono X."/>
            <person name="Rigoreau M."/>
            <person name="Rouard M."/>
            <person name="Rozas J."/>
            <person name="Tranchant-Dubreuil C."/>
            <person name="VanBuren R."/>
            <person name="Zhang Q."/>
            <person name="Andrade A.C."/>
            <person name="Argout X."/>
            <person name="Bertrand B."/>
            <person name="de Kochko A."/>
            <person name="Graziosi G."/>
            <person name="Henry R.J."/>
            <person name="Jayarama X."/>
            <person name="Ming R."/>
            <person name="Nagai C."/>
            <person name="Rounsley S."/>
            <person name="Sankoff D."/>
            <person name="Giuliano G."/>
            <person name="Albert V.A."/>
            <person name="Wincker P."/>
            <person name="Lashermes P."/>
        </authorList>
    </citation>
    <scope>NUCLEOTIDE SEQUENCE [LARGE SCALE GENOMIC DNA]</scope>
    <source>
        <strain evidence="4">cv. DH200-94</strain>
    </source>
</reference>
<keyword evidence="2" id="KW-0472">Membrane</keyword>
<proteinExistence type="predicted"/>
<dbReference type="Gramene" id="CDO97870">
    <property type="protein sequence ID" value="CDO97870"/>
    <property type="gene ID" value="GSCOC_T00021805001"/>
</dbReference>
<gene>
    <name evidence="3" type="ORF">GSCOC_T00021805001</name>
</gene>
<evidence type="ECO:0000256" key="2">
    <source>
        <dbReference type="SAM" id="Phobius"/>
    </source>
</evidence>
<dbReference type="EMBL" id="HG739086">
    <property type="protein sequence ID" value="CDO97870.1"/>
    <property type="molecule type" value="Genomic_DNA"/>
</dbReference>
<accession>A0A068TNF7</accession>
<dbReference type="InParanoid" id="A0A068TNF7"/>
<keyword evidence="2" id="KW-0812">Transmembrane</keyword>
<feature type="region of interest" description="Disordered" evidence="1">
    <location>
        <begin position="11"/>
        <end position="34"/>
    </location>
</feature>
<organism evidence="3 4">
    <name type="scientific">Coffea canephora</name>
    <name type="common">Robusta coffee</name>
    <dbReference type="NCBI Taxonomy" id="49390"/>
    <lineage>
        <taxon>Eukaryota</taxon>
        <taxon>Viridiplantae</taxon>
        <taxon>Streptophyta</taxon>
        <taxon>Embryophyta</taxon>
        <taxon>Tracheophyta</taxon>
        <taxon>Spermatophyta</taxon>
        <taxon>Magnoliopsida</taxon>
        <taxon>eudicotyledons</taxon>
        <taxon>Gunneridae</taxon>
        <taxon>Pentapetalae</taxon>
        <taxon>asterids</taxon>
        <taxon>lamiids</taxon>
        <taxon>Gentianales</taxon>
        <taxon>Rubiaceae</taxon>
        <taxon>Ixoroideae</taxon>
        <taxon>Gardenieae complex</taxon>
        <taxon>Bertiereae - Coffeeae clade</taxon>
        <taxon>Coffeeae</taxon>
        <taxon>Coffea</taxon>
    </lineage>
</organism>
<sequence length="111" mass="12637">MTGPPLLTREPYPHSHLVPAGNVGRSGHQNDRSRAVNGHDLSSINCAIQITNYVSIFIWCVILIKFYNKIIHYTNKVTQCHCQGSDLPYVFSCSKYMQIIIQEKFVIARKT</sequence>
<feature type="transmembrane region" description="Helical" evidence="2">
    <location>
        <begin position="50"/>
        <end position="67"/>
    </location>
</feature>
<evidence type="ECO:0000256" key="1">
    <source>
        <dbReference type="SAM" id="MobiDB-lite"/>
    </source>
</evidence>
<name>A0A068TNF7_COFCA</name>
<evidence type="ECO:0000313" key="4">
    <source>
        <dbReference type="Proteomes" id="UP000295252"/>
    </source>
</evidence>
<keyword evidence="2" id="KW-1133">Transmembrane helix</keyword>
<dbReference type="Proteomes" id="UP000295252">
    <property type="component" value="Chromosome VI"/>
</dbReference>